<keyword evidence="1" id="KW-0472">Membrane</keyword>
<evidence type="ECO:0000256" key="1">
    <source>
        <dbReference type="SAM" id="Phobius"/>
    </source>
</evidence>
<evidence type="ECO:0000313" key="3">
    <source>
        <dbReference type="Proteomes" id="UP000326565"/>
    </source>
</evidence>
<dbReference type="EMBL" id="ML732310">
    <property type="protein sequence ID" value="KAB8070230.1"/>
    <property type="molecule type" value="Genomic_DNA"/>
</dbReference>
<sequence length="76" mass="8448">MKWWGPQISCNSRWLRPVSTVSTVSTINYPARSSAFPRGKAGNDGCPPLTRLAIPILVCDMVTLVGLLFYYTVYLP</sequence>
<keyword evidence="1" id="KW-1133">Transmembrane helix</keyword>
<dbReference type="Proteomes" id="UP000326565">
    <property type="component" value="Unassembled WGS sequence"/>
</dbReference>
<organism evidence="2 3">
    <name type="scientific">Aspergillus leporis</name>
    <dbReference type="NCBI Taxonomy" id="41062"/>
    <lineage>
        <taxon>Eukaryota</taxon>
        <taxon>Fungi</taxon>
        <taxon>Dikarya</taxon>
        <taxon>Ascomycota</taxon>
        <taxon>Pezizomycotina</taxon>
        <taxon>Eurotiomycetes</taxon>
        <taxon>Eurotiomycetidae</taxon>
        <taxon>Eurotiales</taxon>
        <taxon>Aspergillaceae</taxon>
        <taxon>Aspergillus</taxon>
        <taxon>Aspergillus subgen. Circumdati</taxon>
    </lineage>
</organism>
<keyword evidence="3" id="KW-1185">Reference proteome</keyword>
<name>A0A5N5WSR5_9EURO</name>
<protein>
    <submittedName>
        <fullName evidence="2">Uncharacterized protein</fullName>
    </submittedName>
</protein>
<dbReference type="AlphaFoldDB" id="A0A5N5WSR5"/>
<reference evidence="2 3" key="1">
    <citation type="submission" date="2019-04" db="EMBL/GenBank/DDBJ databases">
        <title>Friends and foes A comparative genomics study of 23 Aspergillus species from section Flavi.</title>
        <authorList>
            <consortium name="DOE Joint Genome Institute"/>
            <person name="Kjaerbolling I."/>
            <person name="Vesth T."/>
            <person name="Frisvad J.C."/>
            <person name="Nybo J.L."/>
            <person name="Theobald S."/>
            <person name="Kildgaard S."/>
            <person name="Isbrandt T."/>
            <person name="Kuo A."/>
            <person name="Sato A."/>
            <person name="Lyhne E.K."/>
            <person name="Kogle M.E."/>
            <person name="Wiebenga A."/>
            <person name="Kun R.S."/>
            <person name="Lubbers R.J."/>
            <person name="Makela M.R."/>
            <person name="Barry K."/>
            <person name="Chovatia M."/>
            <person name="Clum A."/>
            <person name="Daum C."/>
            <person name="Haridas S."/>
            <person name="He G."/>
            <person name="LaButti K."/>
            <person name="Lipzen A."/>
            <person name="Mondo S."/>
            <person name="Riley R."/>
            <person name="Salamov A."/>
            <person name="Simmons B.A."/>
            <person name="Magnuson J.K."/>
            <person name="Henrissat B."/>
            <person name="Mortensen U.H."/>
            <person name="Larsen T.O."/>
            <person name="Devries R.P."/>
            <person name="Grigoriev I.V."/>
            <person name="Machida M."/>
            <person name="Baker S.E."/>
            <person name="Andersen M.R."/>
        </authorList>
    </citation>
    <scope>NUCLEOTIDE SEQUENCE [LARGE SCALE GENOMIC DNA]</scope>
    <source>
        <strain evidence="2 3">CBS 151.66</strain>
    </source>
</reference>
<evidence type="ECO:0000313" key="2">
    <source>
        <dbReference type="EMBL" id="KAB8070230.1"/>
    </source>
</evidence>
<gene>
    <name evidence="2" type="ORF">BDV29DRAFT_181288</name>
</gene>
<accession>A0A5N5WSR5</accession>
<feature type="transmembrane region" description="Helical" evidence="1">
    <location>
        <begin position="52"/>
        <end position="73"/>
    </location>
</feature>
<keyword evidence="1" id="KW-0812">Transmembrane</keyword>
<proteinExistence type="predicted"/>